<evidence type="ECO:0000256" key="5">
    <source>
        <dbReference type="ARBA" id="ARBA00023136"/>
    </source>
</evidence>
<feature type="transmembrane region" description="Helical" evidence="6">
    <location>
        <begin position="214"/>
        <end position="234"/>
    </location>
</feature>
<organism evidence="7 8">
    <name type="scientific">Arcicella aurantiaca</name>
    <dbReference type="NCBI Taxonomy" id="591202"/>
    <lineage>
        <taxon>Bacteria</taxon>
        <taxon>Pseudomonadati</taxon>
        <taxon>Bacteroidota</taxon>
        <taxon>Cytophagia</taxon>
        <taxon>Cytophagales</taxon>
        <taxon>Flectobacillaceae</taxon>
        <taxon>Arcicella</taxon>
    </lineage>
</organism>
<dbReference type="RefSeq" id="WP_109743562.1">
    <property type="nucleotide sequence ID" value="NZ_QGGO01000014.1"/>
</dbReference>
<accession>A0A316EQ98</accession>
<dbReference type="NCBIfam" id="NF035940">
    <property type="entry name" value="prenyl_rel_EboC"/>
    <property type="match status" value="1"/>
</dbReference>
<evidence type="ECO:0000313" key="8">
    <source>
        <dbReference type="Proteomes" id="UP000245489"/>
    </source>
</evidence>
<feature type="transmembrane region" description="Helical" evidence="6">
    <location>
        <begin position="188"/>
        <end position="208"/>
    </location>
</feature>
<dbReference type="AlphaFoldDB" id="A0A316EQ98"/>
<dbReference type="Gene3D" id="1.10.357.140">
    <property type="entry name" value="UbiA prenyltransferase"/>
    <property type="match status" value="1"/>
</dbReference>
<dbReference type="PANTHER" id="PTHR42723">
    <property type="entry name" value="CHLOROPHYLL SYNTHASE"/>
    <property type="match status" value="1"/>
</dbReference>
<gene>
    <name evidence="7" type="ORF">LV89_02846</name>
</gene>
<dbReference type="InterPro" id="IPR000537">
    <property type="entry name" value="UbiA_prenyltransferase"/>
</dbReference>
<reference evidence="7 8" key="1">
    <citation type="submission" date="2018-05" db="EMBL/GenBank/DDBJ databases">
        <title>Genomic Encyclopedia of Archaeal and Bacterial Type Strains, Phase II (KMG-II): from individual species to whole genera.</title>
        <authorList>
            <person name="Goeker M."/>
        </authorList>
    </citation>
    <scope>NUCLEOTIDE SEQUENCE [LARGE SCALE GENOMIC DNA]</scope>
    <source>
        <strain evidence="7 8">DSM 22214</strain>
    </source>
</reference>
<keyword evidence="2" id="KW-1003">Cell membrane</keyword>
<evidence type="ECO:0000256" key="6">
    <source>
        <dbReference type="SAM" id="Phobius"/>
    </source>
</evidence>
<sequence>MKYYLQLMRPANLITAIADIMAGLSIAKFVFSTDALSLQTILLLSLSTVGLYGGGVVFNDVFDAELDAIERPERAIPSGKVSKQNATLLGSILLILGVFCAFLVSFNSMVIAIVVAILALVYDKFGKHHAFLGPINMGLCRGGNLLLGMSVIMSSFQDWWWIGIFPVLYIAAITMISRGEVHGGSKSILYFAGFLYSIVSISQIALSYQFGNVLITLPFVLLHIYLIFKPLFTAIQNPIGANIGKAVKAGVLALIVMDAAWVSVSGNYLVAIMVLLLLPLSIKIAKLFAVT</sequence>
<proteinExistence type="predicted"/>
<feature type="transmembrane region" description="Helical" evidence="6">
    <location>
        <begin position="92"/>
        <end position="122"/>
    </location>
</feature>
<dbReference type="InterPro" id="IPR050475">
    <property type="entry name" value="Prenyltransferase_related"/>
</dbReference>
<dbReference type="PANTHER" id="PTHR42723:SF1">
    <property type="entry name" value="CHLOROPHYLL SYNTHASE, CHLOROPLASTIC"/>
    <property type="match status" value="1"/>
</dbReference>
<feature type="transmembrane region" description="Helical" evidence="6">
    <location>
        <begin position="268"/>
        <end position="289"/>
    </location>
</feature>
<dbReference type="CDD" id="cd13964">
    <property type="entry name" value="PT_UbiA_1"/>
    <property type="match status" value="1"/>
</dbReference>
<evidence type="ECO:0000256" key="3">
    <source>
        <dbReference type="ARBA" id="ARBA00022692"/>
    </source>
</evidence>
<name>A0A316EQ98_9BACT</name>
<keyword evidence="8" id="KW-1185">Reference proteome</keyword>
<feature type="transmembrane region" description="Helical" evidence="6">
    <location>
        <begin position="38"/>
        <end position="58"/>
    </location>
</feature>
<keyword evidence="3 6" id="KW-0812">Transmembrane</keyword>
<dbReference type="GO" id="GO:0016765">
    <property type="term" value="F:transferase activity, transferring alkyl or aryl (other than methyl) groups"/>
    <property type="evidence" value="ECO:0007669"/>
    <property type="project" value="InterPro"/>
</dbReference>
<feature type="transmembrane region" description="Helical" evidence="6">
    <location>
        <begin position="12"/>
        <end position="31"/>
    </location>
</feature>
<feature type="transmembrane region" description="Helical" evidence="6">
    <location>
        <begin position="159"/>
        <end position="176"/>
    </location>
</feature>
<keyword evidence="5 6" id="KW-0472">Membrane</keyword>
<evidence type="ECO:0000256" key="1">
    <source>
        <dbReference type="ARBA" id="ARBA00004141"/>
    </source>
</evidence>
<evidence type="ECO:0000256" key="2">
    <source>
        <dbReference type="ARBA" id="ARBA00022475"/>
    </source>
</evidence>
<feature type="transmembrane region" description="Helical" evidence="6">
    <location>
        <begin position="134"/>
        <end position="153"/>
    </location>
</feature>
<keyword evidence="4 6" id="KW-1133">Transmembrane helix</keyword>
<protein>
    <submittedName>
        <fullName evidence="7">4-hydroxybenzoate polyprenyltransferase</fullName>
    </submittedName>
</protein>
<dbReference type="OrthoDB" id="2908954at2"/>
<keyword evidence="7" id="KW-0808">Transferase</keyword>
<dbReference type="EMBL" id="QGGO01000014">
    <property type="protein sequence ID" value="PWK25220.1"/>
    <property type="molecule type" value="Genomic_DNA"/>
</dbReference>
<evidence type="ECO:0000256" key="4">
    <source>
        <dbReference type="ARBA" id="ARBA00022989"/>
    </source>
</evidence>
<dbReference type="InterPro" id="IPR044878">
    <property type="entry name" value="UbiA_sf"/>
</dbReference>
<comment type="subcellular location">
    <subcellularLocation>
        <location evidence="1">Membrane</location>
        <topology evidence="1">Multi-pass membrane protein</topology>
    </subcellularLocation>
</comment>
<dbReference type="Pfam" id="PF01040">
    <property type="entry name" value="UbiA"/>
    <property type="match status" value="1"/>
</dbReference>
<comment type="caution">
    <text evidence="7">The sequence shown here is derived from an EMBL/GenBank/DDBJ whole genome shotgun (WGS) entry which is preliminary data.</text>
</comment>
<dbReference type="GO" id="GO:0016020">
    <property type="term" value="C:membrane"/>
    <property type="evidence" value="ECO:0007669"/>
    <property type="project" value="UniProtKB-SubCell"/>
</dbReference>
<evidence type="ECO:0000313" key="7">
    <source>
        <dbReference type="EMBL" id="PWK25220.1"/>
    </source>
</evidence>
<dbReference type="Proteomes" id="UP000245489">
    <property type="component" value="Unassembled WGS sequence"/>
</dbReference>